<protein>
    <recommendedName>
        <fullName evidence="3">Protein kintoun</fullName>
    </recommendedName>
    <alternativeName>
        <fullName evidence="3">Dynein assembly factor 2, axonemal homolog</fullName>
    </alternativeName>
</protein>
<feature type="region of interest" description="Disordered" evidence="4">
    <location>
        <begin position="658"/>
        <end position="697"/>
    </location>
</feature>
<dbReference type="AlphaFoldDB" id="A0A813XSB1"/>
<dbReference type="GO" id="GO:0070286">
    <property type="term" value="P:axonemal dynein complex assembly"/>
    <property type="evidence" value="ECO:0007669"/>
    <property type="project" value="UniProtKB-UniRule"/>
</dbReference>
<dbReference type="InterPro" id="IPR012981">
    <property type="entry name" value="PIH1_N"/>
</dbReference>
<comment type="caution">
    <text evidence="6">The sequence shown here is derived from an EMBL/GenBank/DDBJ whole genome shotgun (WGS) entry which is preliminary data.</text>
</comment>
<comment type="function">
    <text evidence="3">Required for cytoplasmic pre-assembly of axonemal dyneins, thereby playing a central role in motility in cilia and flagella. Involved in pre-assembly of dynein arm complexes in the cytoplasm before intraflagellar transport loads them for the ciliary compartment.</text>
</comment>
<feature type="domain" description="CS" evidence="5">
    <location>
        <begin position="274"/>
        <end position="377"/>
    </location>
</feature>
<comment type="subcellular location">
    <subcellularLocation>
        <location evidence="3">Cytoplasm</location>
    </subcellularLocation>
    <subcellularLocation>
        <location evidence="2">Dynein axonemal particle</location>
    </subcellularLocation>
</comment>
<dbReference type="CDD" id="cd06463">
    <property type="entry name" value="p23_like"/>
    <property type="match status" value="1"/>
</dbReference>
<feature type="region of interest" description="Disordered" evidence="4">
    <location>
        <begin position="711"/>
        <end position="773"/>
    </location>
</feature>
<dbReference type="PANTHER" id="PTHR22997">
    <property type="entry name" value="PIH1 DOMAIN-CONTAINING PROTEIN 1"/>
    <property type="match status" value="1"/>
</dbReference>
<evidence type="ECO:0000256" key="3">
    <source>
        <dbReference type="HAMAP-Rule" id="MF_03069"/>
    </source>
</evidence>
<organism evidence="6 7">
    <name type="scientific">Brachionus calyciflorus</name>
    <dbReference type="NCBI Taxonomy" id="104777"/>
    <lineage>
        <taxon>Eukaryota</taxon>
        <taxon>Metazoa</taxon>
        <taxon>Spiralia</taxon>
        <taxon>Gnathifera</taxon>
        <taxon>Rotifera</taxon>
        <taxon>Eurotatoria</taxon>
        <taxon>Monogononta</taxon>
        <taxon>Pseudotrocha</taxon>
        <taxon>Ploima</taxon>
        <taxon>Brachionidae</taxon>
        <taxon>Brachionus</taxon>
    </lineage>
</organism>
<evidence type="ECO:0000256" key="4">
    <source>
        <dbReference type="SAM" id="MobiDB-lite"/>
    </source>
</evidence>
<dbReference type="InterPro" id="IPR050734">
    <property type="entry name" value="PIH1/Kintoun_subfamily"/>
</dbReference>
<accession>A0A813XSB1</accession>
<feature type="region of interest" description="Disordered" evidence="4">
    <location>
        <begin position="579"/>
        <end position="639"/>
    </location>
</feature>
<feature type="compositionally biased region" description="Basic residues" evidence="4">
    <location>
        <begin position="740"/>
        <end position="750"/>
    </location>
</feature>
<evidence type="ECO:0000259" key="5">
    <source>
        <dbReference type="PROSITE" id="PS51203"/>
    </source>
</evidence>
<dbReference type="HAMAP" id="MF_03069">
    <property type="entry name" value="Kintoun"/>
    <property type="match status" value="1"/>
</dbReference>
<evidence type="ECO:0000313" key="7">
    <source>
        <dbReference type="Proteomes" id="UP000663879"/>
    </source>
</evidence>
<dbReference type="GO" id="GO:0120293">
    <property type="term" value="C:dynein axonemal particle"/>
    <property type="evidence" value="ECO:0007669"/>
    <property type="project" value="UniProtKB-SubCell"/>
</dbReference>
<feature type="compositionally biased region" description="Low complexity" evidence="4">
    <location>
        <begin position="582"/>
        <end position="604"/>
    </location>
</feature>
<feature type="compositionally biased region" description="Basic and acidic residues" evidence="4">
    <location>
        <begin position="758"/>
        <end position="773"/>
    </location>
</feature>
<reference evidence="6" key="1">
    <citation type="submission" date="2021-02" db="EMBL/GenBank/DDBJ databases">
        <authorList>
            <person name="Nowell W R."/>
        </authorList>
    </citation>
    <scope>NUCLEOTIDE SEQUENCE</scope>
    <source>
        <strain evidence="6">Ploen Becks lab</strain>
    </source>
</reference>
<proteinExistence type="inferred from homology"/>
<keyword evidence="7" id="KW-1185">Reference proteome</keyword>
<evidence type="ECO:0000256" key="2">
    <source>
        <dbReference type="ARBA" id="ARBA00024190"/>
    </source>
</evidence>
<feature type="compositionally biased region" description="Low complexity" evidence="4">
    <location>
        <begin position="711"/>
        <end position="739"/>
    </location>
</feature>
<keyword evidence="1 3" id="KW-0963">Cytoplasm</keyword>
<feature type="compositionally biased region" description="Basic residues" evidence="4">
    <location>
        <begin position="674"/>
        <end position="684"/>
    </location>
</feature>
<dbReference type="OrthoDB" id="546764at2759"/>
<dbReference type="InterPro" id="IPR041442">
    <property type="entry name" value="PIH1D1/2/3_CS-like"/>
</dbReference>
<dbReference type="InterPro" id="IPR034727">
    <property type="entry name" value="Kintoun"/>
</dbReference>
<feature type="compositionally biased region" description="Polar residues" evidence="4">
    <location>
        <begin position="623"/>
        <end position="639"/>
    </location>
</feature>
<sequence>MSTSLKNKFEELNMSQDEINRFTEAMKKEEFRKLLIEYAEEISDPKNRELYEQEITKLEEERGVNCTFIHPEPGYCVKTIQNGDKKCFINICKNSNIDKPSAKRDLNNNKGGLHWQIPHSCSPARDDIDKSNKPCVVYDVVFNPDAYRMGETNQRFNQLLRDSAMDTIEQNYNVKLDKSNAKVLKNLNFKGRPTASVIRRPNNTNNTKEEIKTPSDDDPIEKIVDQLKAQYLSNQTEQKNKIEKKDQDKIEVEKYTKPNYKITYRGQADMQDYAIQKDSNYVQSTRPRELFISIELPLCKSSSDVILDIFEKRLYLESNNPFYKLDLNLSYPVNEKESKAKFDKSKRCLNVTLPVIPFVAKLEHKSDDENLPFSSSSSSSSEEEQVVEKELKKLDNSVQDSSIKYLLPTKFELKQSQKRIYLQIRIENFDKKSIKISHENDTCVLLTCESISTSGTYLTYYKAYINFLGSKIKYDQINFISDDLFQVIFESVQDCNKVLISSKYTDTLPDEMSHDVIIIDRLNEELNQVVFEVKSNDNEEINKMSKKDYIVNFENITKKNDSDDDDDDDDDKDEYVRNHLISTSSTSSDDFDNGSSLSSSMNSGTLKGILKKSRSISEGEGSLRSSFESNHSPDGSNQELSTIKKSVSFNKQVVRNVFKPGSTITGMKRPNSNKNKKKNQKRNRTISDPSHNADNNDEYAQVNFRLRSFSESSDDSNFVNNNNNNTEISTTSETSQNKKNSNKKKKRKSVKINDQIGEESKRKEEHTDKEEKESMFNMEKMIQMKSQGVLPSDNADQHKTSCAFKIKNKIADDLD</sequence>
<gene>
    <name evidence="6" type="ORF">OXX778_LOCUS9933</name>
</gene>
<dbReference type="Pfam" id="PF08190">
    <property type="entry name" value="PIH1"/>
    <property type="match status" value="1"/>
</dbReference>
<dbReference type="Proteomes" id="UP000663879">
    <property type="component" value="Unassembled WGS sequence"/>
</dbReference>
<dbReference type="InterPro" id="IPR007052">
    <property type="entry name" value="CS_dom"/>
</dbReference>
<evidence type="ECO:0000256" key="1">
    <source>
        <dbReference type="ARBA" id="ARBA00022490"/>
    </source>
</evidence>
<dbReference type="PROSITE" id="PS51203">
    <property type="entry name" value="CS"/>
    <property type="match status" value="1"/>
</dbReference>
<dbReference type="Pfam" id="PF18201">
    <property type="entry name" value="PIH1_CS"/>
    <property type="match status" value="1"/>
</dbReference>
<comment type="similarity">
    <text evidence="3">Belongs to the PIH1 family. Kintoun subfamily.</text>
</comment>
<name>A0A813XSB1_9BILA</name>
<dbReference type="GO" id="GO:0060285">
    <property type="term" value="P:cilium-dependent cell motility"/>
    <property type="evidence" value="ECO:0007669"/>
    <property type="project" value="UniProtKB-UniRule"/>
</dbReference>
<evidence type="ECO:0000313" key="6">
    <source>
        <dbReference type="EMBL" id="CAF0871079.1"/>
    </source>
</evidence>
<dbReference type="PANTHER" id="PTHR22997:SF3">
    <property type="entry name" value="PROTEIN KINTOUN"/>
    <property type="match status" value="1"/>
</dbReference>
<dbReference type="EMBL" id="CAJNOC010001515">
    <property type="protein sequence ID" value="CAF0871079.1"/>
    <property type="molecule type" value="Genomic_DNA"/>
</dbReference>